<dbReference type="InterPro" id="IPR001902">
    <property type="entry name" value="SLC26A/SulP_fam"/>
</dbReference>
<protein>
    <submittedName>
        <fullName evidence="8">High affinity sulfate transporter 1</fullName>
    </submittedName>
</protein>
<comment type="subcellular location">
    <subcellularLocation>
        <location evidence="1">Membrane</location>
        <topology evidence="1">Multi-pass membrane protein</topology>
    </subcellularLocation>
</comment>
<keyword evidence="9" id="KW-1185">Reference proteome</keyword>
<name>K0KL76_WICCF</name>
<dbReference type="InParanoid" id="K0KL76"/>
<dbReference type="CDD" id="cd07042">
    <property type="entry name" value="STAS_SulP_like_sulfate_transporter"/>
    <property type="match status" value="1"/>
</dbReference>
<dbReference type="GO" id="GO:0016020">
    <property type="term" value="C:membrane"/>
    <property type="evidence" value="ECO:0007669"/>
    <property type="project" value="UniProtKB-SubCell"/>
</dbReference>
<sequence length="703" mass="77658">MSNETSHLINKKGNTNSNQHSNYESLPSPRRPRTKVSNLRYSESPSRATIRSFSPQPLHKSSSTLSNESYQPYQDQYDLKWSQRLPYYLPCYSWIPAYNFEKFLGDLVSGLSLASFQIPLALSYATSVAHVPALCGLYSLAIPPMIYAVFGSVPQMIVGPEGAISLVIGQAVEPLMAHDEKLDPVDLVSVLSCIGGFYLLGAGLCRFGFLDNVLSRALLRGFISAVGIVMIINSLFDELGLNLIKDIQTDFHSPVLKLVFMLKNLNKVHKPTALISIISFVLIFITQNIKKRLIAKGHKKWVFLPEILIVVVGSTIFSAHYGWKKLGVSVVGKIKTKGFSYKFPISKETIPLYHKLMSSGFLAATLGFFESTTASKSLGSAYDLPISSNRELVALGAINLCGGIIGALPAFGGYGRSRINAISGGQTTMSGFVMGSVTLVIIFCFLKYIYFLPNCVLSVITSIVGLKLLEETPADLRFHIRARGYSELITFCITITATLLYSVEAGVALGVAYSVIRVIKNSAKSGIQILGRIPNTNTYVNADAPLPQEHGDLLEEIEGCMIVKIAEPLTFSNASDLKLRLMRLERYGSAKTHPAAPRTRNDLMNKHIIFDLNGMTYFDSSAAQIFHEILNSYRKKHINIYLIRVPTKFGIRRRIKDSGIDALIDGKFYSTIEEVLALIDSEESRREQSSVEIREVSDTQSIV</sequence>
<dbReference type="SUPFAM" id="SSF52091">
    <property type="entry name" value="SpoIIaa-like"/>
    <property type="match status" value="1"/>
</dbReference>
<evidence type="ECO:0000256" key="6">
    <source>
        <dbReference type="SAM" id="Phobius"/>
    </source>
</evidence>
<evidence type="ECO:0000256" key="5">
    <source>
        <dbReference type="SAM" id="MobiDB-lite"/>
    </source>
</evidence>
<evidence type="ECO:0000256" key="4">
    <source>
        <dbReference type="ARBA" id="ARBA00023136"/>
    </source>
</evidence>
<feature type="compositionally biased region" description="Polar residues" evidence="5">
    <location>
        <begin position="1"/>
        <end position="25"/>
    </location>
</feature>
<keyword evidence="3 6" id="KW-1133">Transmembrane helix</keyword>
<feature type="transmembrane region" description="Helical" evidence="6">
    <location>
        <begin position="187"/>
        <end position="205"/>
    </location>
</feature>
<organism evidence="8 9">
    <name type="scientific">Wickerhamomyces ciferrii (strain ATCC 14091 / BCRC 22168 / CBS 111 / JCM 3599 / NBRC 0793 / NRRL Y-1031 F-60-10)</name>
    <name type="common">Yeast</name>
    <name type="synonym">Pichia ciferrii</name>
    <dbReference type="NCBI Taxonomy" id="1206466"/>
    <lineage>
        <taxon>Eukaryota</taxon>
        <taxon>Fungi</taxon>
        <taxon>Dikarya</taxon>
        <taxon>Ascomycota</taxon>
        <taxon>Saccharomycotina</taxon>
        <taxon>Saccharomycetes</taxon>
        <taxon>Phaffomycetales</taxon>
        <taxon>Wickerhamomycetaceae</taxon>
        <taxon>Wickerhamomyces</taxon>
    </lineage>
</organism>
<dbReference type="InterPro" id="IPR002645">
    <property type="entry name" value="STAS_dom"/>
</dbReference>
<proteinExistence type="predicted"/>
<feature type="transmembrane region" description="Helical" evidence="6">
    <location>
        <begin position="271"/>
        <end position="289"/>
    </location>
</feature>
<feature type="transmembrane region" description="Helical" evidence="6">
    <location>
        <begin position="217"/>
        <end position="236"/>
    </location>
</feature>
<evidence type="ECO:0000256" key="2">
    <source>
        <dbReference type="ARBA" id="ARBA00022692"/>
    </source>
</evidence>
<accession>K0KL76</accession>
<keyword evidence="2 6" id="KW-0812">Transmembrane</keyword>
<dbReference type="FunCoup" id="K0KL76">
    <property type="interactions" value="322"/>
</dbReference>
<dbReference type="PROSITE" id="PS50801">
    <property type="entry name" value="STAS"/>
    <property type="match status" value="1"/>
</dbReference>
<dbReference type="PANTHER" id="PTHR11814">
    <property type="entry name" value="SULFATE TRANSPORTER"/>
    <property type="match status" value="1"/>
</dbReference>
<dbReference type="Gene3D" id="3.30.750.24">
    <property type="entry name" value="STAS domain"/>
    <property type="match status" value="1"/>
</dbReference>
<evidence type="ECO:0000259" key="7">
    <source>
        <dbReference type="PROSITE" id="PS50801"/>
    </source>
</evidence>
<dbReference type="Pfam" id="PF00916">
    <property type="entry name" value="Sulfate_transp"/>
    <property type="match status" value="1"/>
</dbReference>
<dbReference type="EMBL" id="CAIF01000029">
    <property type="protein sequence ID" value="CCH41853.1"/>
    <property type="molecule type" value="Genomic_DNA"/>
</dbReference>
<dbReference type="STRING" id="1206466.K0KL76"/>
<comment type="caution">
    <text evidence="8">The sequence shown here is derived from an EMBL/GenBank/DDBJ whole genome shotgun (WGS) entry which is preliminary data.</text>
</comment>
<dbReference type="eggNOG" id="KOG0236">
    <property type="taxonomic scope" value="Eukaryota"/>
</dbReference>
<dbReference type="GO" id="GO:0055085">
    <property type="term" value="P:transmembrane transport"/>
    <property type="evidence" value="ECO:0007669"/>
    <property type="project" value="InterPro"/>
</dbReference>
<feature type="domain" description="STAS" evidence="7">
    <location>
        <begin position="550"/>
        <end position="679"/>
    </location>
</feature>
<dbReference type="Pfam" id="PF01740">
    <property type="entry name" value="STAS"/>
    <property type="match status" value="1"/>
</dbReference>
<evidence type="ECO:0000256" key="1">
    <source>
        <dbReference type="ARBA" id="ARBA00004141"/>
    </source>
</evidence>
<feature type="transmembrane region" description="Helical" evidence="6">
    <location>
        <begin position="488"/>
        <end position="516"/>
    </location>
</feature>
<evidence type="ECO:0000256" key="3">
    <source>
        <dbReference type="ARBA" id="ARBA00022989"/>
    </source>
</evidence>
<feature type="transmembrane region" description="Helical" evidence="6">
    <location>
        <begin position="301"/>
        <end position="323"/>
    </location>
</feature>
<feature type="transmembrane region" description="Helical" evidence="6">
    <location>
        <begin position="392"/>
        <end position="411"/>
    </location>
</feature>
<feature type="compositionally biased region" description="Polar residues" evidence="5">
    <location>
        <begin position="35"/>
        <end position="67"/>
    </location>
</feature>
<feature type="transmembrane region" description="Helical" evidence="6">
    <location>
        <begin position="432"/>
        <end position="451"/>
    </location>
</feature>
<feature type="region of interest" description="Disordered" evidence="5">
    <location>
        <begin position="1"/>
        <end position="67"/>
    </location>
</feature>
<evidence type="ECO:0000313" key="9">
    <source>
        <dbReference type="Proteomes" id="UP000009328"/>
    </source>
</evidence>
<dbReference type="HOGENOM" id="CLU_003182_10_1_1"/>
<dbReference type="Proteomes" id="UP000009328">
    <property type="component" value="Unassembled WGS sequence"/>
</dbReference>
<dbReference type="AlphaFoldDB" id="K0KL76"/>
<dbReference type="InterPro" id="IPR011547">
    <property type="entry name" value="SLC26A/SulP_dom"/>
</dbReference>
<evidence type="ECO:0000313" key="8">
    <source>
        <dbReference type="EMBL" id="CCH41853.1"/>
    </source>
</evidence>
<reference evidence="8 9" key="1">
    <citation type="journal article" date="2012" name="Eukaryot. Cell">
        <title>Draft genome sequence of Wickerhamomyces ciferrii NRRL Y-1031 F-60-10.</title>
        <authorList>
            <person name="Schneider J."/>
            <person name="Andrea H."/>
            <person name="Blom J."/>
            <person name="Jaenicke S."/>
            <person name="Ruckert C."/>
            <person name="Schorsch C."/>
            <person name="Szczepanowski R."/>
            <person name="Farwick M."/>
            <person name="Goesmann A."/>
            <person name="Puhler A."/>
            <person name="Schaffer S."/>
            <person name="Tauch A."/>
            <person name="Kohler T."/>
            <person name="Brinkrolf K."/>
        </authorList>
    </citation>
    <scope>NUCLEOTIDE SEQUENCE [LARGE SCALE GENOMIC DNA]</scope>
    <source>
        <strain evidence="9">ATCC 14091 / BCRC 22168 / CBS 111 / JCM 3599 / NBRC 0793 / NRRL Y-1031 F-60-10</strain>
    </source>
</reference>
<dbReference type="InterPro" id="IPR036513">
    <property type="entry name" value="STAS_dom_sf"/>
</dbReference>
<keyword evidence="4 6" id="KW-0472">Membrane</keyword>
<gene>
    <name evidence="8" type="ORF">BN7_1392</name>
</gene>